<evidence type="ECO:0000256" key="2">
    <source>
        <dbReference type="ARBA" id="ARBA00007727"/>
    </source>
</evidence>
<keyword evidence="5" id="KW-1133">Transmembrane helix</keyword>
<evidence type="ECO:0000256" key="8">
    <source>
        <dbReference type="SAM" id="SignalP"/>
    </source>
</evidence>
<comment type="caution">
    <text evidence="11">The sequence shown here is derived from an EMBL/GenBank/DDBJ whole genome shotgun (WGS) entry which is preliminary data.</text>
</comment>
<keyword evidence="4" id="KW-0735">Signal-anchor</keyword>
<dbReference type="Pfam" id="PF13839">
    <property type="entry name" value="PC-Esterase"/>
    <property type="match status" value="1"/>
</dbReference>
<dbReference type="InterPro" id="IPR029962">
    <property type="entry name" value="TBL"/>
</dbReference>
<feature type="domain" description="Trichome birefringence-like C-terminal" evidence="9">
    <location>
        <begin position="88"/>
        <end position="352"/>
    </location>
</feature>
<feature type="domain" description="Trichome birefringence-like N-terminal" evidence="10">
    <location>
        <begin position="36"/>
        <end position="87"/>
    </location>
</feature>
<feature type="chain" id="PRO_5042902727" evidence="8">
    <location>
        <begin position="25"/>
        <end position="357"/>
    </location>
</feature>
<evidence type="ECO:0000313" key="11">
    <source>
        <dbReference type="EMBL" id="KAK6946605.1"/>
    </source>
</evidence>
<feature type="region of interest" description="Disordered" evidence="7">
    <location>
        <begin position="266"/>
        <end position="287"/>
    </location>
</feature>
<organism evidence="11 12">
    <name type="scientific">Dillenia turbinata</name>
    <dbReference type="NCBI Taxonomy" id="194707"/>
    <lineage>
        <taxon>Eukaryota</taxon>
        <taxon>Viridiplantae</taxon>
        <taxon>Streptophyta</taxon>
        <taxon>Embryophyta</taxon>
        <taxon>Tracheophyta</taxon>
        <taxon>Spermatophyta</taxon>
        <taxon>Magnoliopsida</taxon>
        <taxon>eudicotyledons</taxon>
        <taxon>Gunneridae</taxon>
        <taxon>Pentapetalae</taxon>
        <taxon>Dilleniales</taxon>
        <taxon>Dilleniaceae</taxon>
        <taxon>Dillenia</taxon>
    </lineage>
</organism>
<evidence type="ECO:0000256" key="1">
    <source>
        <dbReference type="ARBA" id="ARBA00004167"/>
    </source>
</evidence>
<keyword evidence="8" id="KW-0732">Signal</keyword>
<dbReference type="GO" id="GO:0005794">
    <property type="term" value="C:Golgi apparatus"/>
    <property type="evidence" value="ECO:0007669"/>
    <property type="project" value="TreeGrafter"/>
</dbReference>
<comment type="similarity">
    <text evidence="2">Belongs to the PC-esterase family. TBL subfamily.</text>
</comment>
<feature type="compositionally biased region" description="Polar residues" evidence="7">
    <location>
        <begin position="266"/>
        <end position="279"/>
    </location>
</feature>
<evidence type="ECO:0000313" key="12">
    <source>
        <dbReference type="Proteomes" id="UP001370490"/>
    </source>
</evidence>
<dbReference type="InterPro" id="IPR025846">
    <property type="entry name" value="TBL_N"/>
</dbReference>
<dbReference type="GO" id="GO:0016020">
    <property type="term" value="C:membrane"/>
    <property type="evidence" value="ECO:0007669"/>
    <property type="project" value="UniProtKB-SubCell"/>
</dbReference>
<evidence type="ECO:0000256" key="4">
    <source>
        <dbReference type="ARBA" id="ARBA00022968"/>
    </source>
</evidence>
<reference evidence="11 12" key="1">
    <citation type="submission" date="2023-12" db="EMBL/GenBank/DDBJ databases">
        <title>A high-quality genome assembly for Dillenia turbinata (Dilleniales).</title>
        <authorList>
            <person name="Chanderbali A."/>
        </authorList>
    </citation>
    <scope>NUCLEOTIDE SEQUENCE [LARGE SCALE GENOMIC DNA]</scope>
    <source>
        <strain evidence="11">LSX21</strain>
        <tissue evidence="11">Leaf</tissue>
    </source>
</reference>
<name>A0AAN8ZVE1_9MAGN</name>
<keyword evidence="3" id="KW-0812">Transmembrane</keyword>
<accession>A0AAN8ZVE1</accession>
<dbReference type="Proteomes" id="UP001370490">
    <property type="component" value="Unassembled WGS sequence"/>
</dbReference>
<comment type="subcellular location">
    <subcellularLocation>
        <location evidence="1">Membrane</location>
        <topology evidence="1">Single-pass membrane protein</topology>
    </subcellularLocation>
</comment>
<protein>
    <submittedName>
        <fullName evidence="11">PC-Esterase</fullName>
    </submittedName>
</protein>
<sequence>MEKHPSSFSFLLLLICLLWYPVKGFHARSFQRDQPEKCNIYDGSWVLDNTYPLYNASSCPFIGFNCQKDGRPDRQYLKYRWKPNGCQLPRFDGQDFLQRNRGKMIMFVGDSLSNNMWQSLICMLYTAVPTSKYTLTQKGRLSTFSLPEHDVSVMFLKDGFLVQLAFEKEGRILKLDKLNDDRMWKAADILIFNSYHWWMHRGKFQTWNYFQIGDKLYKDMDHLEAFKIALGTWVNWVKSNINSTTPKVFWQGVSAVHLDGREWNGTKGQDCSKQTTPVEGSTYPGGPHPGETAVKSVLANSKNINLLDITLLTQLRKDGHPGAYAGSKPSYKDCSHWCLAGVPDTWNELMYTSLLQS</sequence>
<evidence type="ECO:0000256" key="7">
    <source>
        <dbReference type="SAM" id="MobiDB-lite"/>
    </source>
</evidence>
<evidence type="ECO:0000256" key="3">
    <source>
        <dbReference type="ARBA" id="ARBA00022692"/>
    </source>
</evidence>
<dbReference type="Pfam" id="PF14416">
    <property type="entry name" value="PMR5N"/>
    <property type="match status" value="1"/>
</dbReference>
<keyword evidence="12" id="KW-1185">Reference proteome</keyword>
<dbReference type="PANTHER" id="PTHR32285:SF30">
    <property type="entry name" value="PROTEIN TRICHOME BIREFRINGENCE-LIKE 42"/>
    <property type="match status" value="1"/>
</dbReference>
<feature type="signal peptide" evidence="8">
    <location>
        <begin position="1"/>
        <end position="24"/>
    </location>
</feature>
<evidence type="ECO:0000256" key="5">
    <source>
        <dbReference type="ARBA" id="ARBA00022989"/>
    </source>
</evidence>
<gene>
    <name evidence="11" type="ORF">RJ641_000078</name>
</gene>
<dbReference type="GO" id="GO:0016413">
    <property type="term" value="F:O-acetyltransferase activity"/>
    <property type="evidence" value="ECO:0007669"/>
    <property type="project" value="InterPro"/>
</dbReference>
<dbReference type="EMBL" id="JBAMMX010000001">
    <property type="protein sequence ID" value="KAK6946605.1"/>
    <property type="molecule type" value="Genomic_DNA"/>
</dbReference>
<evidence type="ECO:0000256" key="6">
    <source>
        <dbReference type="ARBA" id="ARBA00023136"/>
    </source>
</evidence>
<dbReference type="PANTHER" id="PTHR32285">
    <property type="entry name" value="PROTEIN TRICHOME BIREFRINGENCE-LIKE 9-RELATED"/>
    <property type="match status" value="1"/>
</dbReference>
<proteinExistence type="inferred from homology"/>
<dbReference type="AlphaFoldDB" id="A0AAN8ZVE1"/>
<evidence type="ECO:0000259" key="10">
    <source>
        <dbReference type="Pfam" id="PF14416"/>
    </source>
</evidence>
<keyword evidence="6" id="KW-0472">Membrane</keyword>
<evidence type="ECO:0000259" key="9">
    <source>
        <dbReference type="Pfam" id="PF13839"/>
    </source>
</evidence>
<dbReference type="InterPro" id="IPR026057">
    <property type="entry name" value="TBL_C"/>
</dbReference>